<dbReference type="AlphaFoldDB" id="A0A9W8DZT3"/>
<keyword evidence="1" id="KW-0472">Membrane</keyword>
<reference evidence="2" key="1">
    <citation type="submission" date="2022-07" db="EMBL/GenBank/DDBJ databases">
        <title>Phylogenomic reconstructions and comparative analyses of Kickxellomycotina fungi.</title>
        <authorList>
            <person name="Reynolds N.K."/>
            <person name="Stajich J.E."/>
            <person name="Barry K."/>
            <person name="Grigoriev I.V."/>
            <person name="Crous P."/>
            <person name="Smith M.E."/>
        </authorList>
    </citation>
    <scope>NUCLEOTIDE SEQUENCE</scope>
    <source>
        <strain evidence="2">RSA 1196</strain>
    </source>
</reference>
<keyword evidence="1" id="KW-1133">Transmembrane helix</keyword>
<feature type="transmembrane region" description="Helical" evidence="1">
    <location>
        <begin position="97"/>
        <end position="119"/>
    </location>
</feature>
<evidence type="ECO:0000313" key="3">
    <source>
        <dbReference type="Proteomes" id="UP001150925"/>
    </source>
</evidence>
<evidence type="ECO:0000256" key="1">
    <source>
        <dbReference type="SAM" id="Phobius"/>
    </source>
</evidence>
<evidence type="ECO:0000313" key="2">
    <source>
        <dbReference type="EMBL" id="KAJ1949454.1"/>
    </source>
</evidence>
<protein>
    <submittedName>
        <fullName evidence="2">Uncharacterized protein</fullName>
    </submittedName>
</protein>
<dbReference type="Proteomes" id="UP001150925">
    <property type="component" value="Unassembled WGS sequence"/>
</dbReference>
<dbReference type="OrthoDB" id="5543279at2759"/>
<accession>A0A9W8DZT3</accession>
<feature type="transmembrane region" description="Helical" evidence="1">
    <location>
        <begin position="131"/>
        <end position="154"/>
    </location>
</feature>
<sequence length="231" mass="26431">MPSDFPVVIFLKMGFQSSPSIVLSIMSVISGTLVMLIVIVLRLGQPNVARTASFTLSFWIGLSDALYRGTLVVSKQYEFVESHLSESLVRYLFWSEYFYPVWFMLLTVMVGLDLQLTFIHQLINPKKFQPYYFPAATILAFMITLPALLVPTIYWNRQIHGFSWTFGSAMRDNLFIILGFNIWMGMGVLYCAIIVSIVAHRLISDMRHWSINKSLLIKPSTFSVELHRSVA</sequence>
<keyword evidence="1" id="KW-0812">Transmembrane</keyword>
<gene>
    <name evidence="2" type="ORF">IWQ62_006730</name>
</gene>
<feature type="transmembrane region" description="Helical" evidence="1">
    <location>
        <begin position="20"/>
        <end position="44"/>
    </location>
</feature>
<keyword evidence="3" id="KW-1185">Reference proteome</keyword>
<proteinExistence type="predicted"/>
<comment type="caution">
    <text evidence="2">The sequence shown here is derived from an EMBL/GenBank/DDBJ whole genome shotgun (WGS) entry which is preliminary data.</text>
</comment>
<feature type="non-terminal residue" evidence="2">
    <location>
        <position position="231"/>
    </location>
</feature>
<organism evidence="2 3">
    <name type="scientific">Dispira parvispora</name>
    <dbReference type="NCBI Taxonomy" id="1520584"/>
    <lineage>
        <taxon>Eukaryota</taxon>
        <taxon>Fungi</taxon>
        <taxon>Fungi incertae sedis</taxon>
        <taxon>Zoopagomycota</taxon>
        <taxon>Kickxellomycotina</taxon>
        <taxon>Dimargaritomycetes</taxon>
        <taxon>Dimargaritales</taxon>
        <taxon>Dimargaritaceae</taxon>
        <taxon>Dispira</taxon>
    </lineage>
</organism>
<name>A0A9W8DZT3_9FUNG</name>
<dbReference type="EMBL" id="JANBPY010004011">
    <property type="protein sequence ID" value="KAJ1949454.1"/>
    <property type="molecule type" value="Genomic_DNA"/>
</dbReference>
<feature type="transmembrane region" description="Helical" evidence="1">
    <location>
        <begin position="174"/>
        <end position="199"/>
    </location>
</feature>